<evidence type="ECO:0000313" key="1">
    <source>
        <dbReference type="EMBL" id="VUD72709.1"/>
    </source>
</evidence>
<dbReference type="AlphaFoldDB" id="A0A509EGY3"/>
<evidence type="ECO:0008006" key="3">
    <source>
        <dbReference type="Google" id="ProtNLM"/>
    </source>
</evidence>
<organism evidence="1 2">
    <name type="scientific">Methylobacterium symbioticum</name>
    <dbReference type="NCBI Taxonomy" id="2584084"/>
    <lineage>
        <taxon>Bacteria</taxon>
        <taxon>Pseudomonadati</taxon>
        <taxon>Pseudomonadota</taxon>
        <taxon>Alphaproteobacteria</taxon>
        <taxon>Hyphomicrobiales</taxon>
        <taxon>Methylobacteriaceae</taxon>
        <taxon>Methylobacterium</taxon>
    </lineage>
</organism>
<dbReference type="OrthoDB" id="8448675at2"/>
<name>A0A509EGY3_9HYPH</name>
<keyword evidence="2" id="KW-1185">Reference proteome</keyword>
<reference evidence="1 2" key="1">
    <citation type="submission" date="2019-06" db="EMBL/GenBank/DDBJ databases">
        <authorList>
            <person name="Rodrigo-Torres L."/>
            <person name="Arahal R. D."/>
            <person name="Lucena T."/>
        </authorList>
    </citation>
    <scope>NUCLEOTIDE SEQUENCE [LARGE SCALE GENOMIC DNA]</scope>
    <source>
        <strain evidence="1 2">SB0023/3</strain>
    </source>
</reference>
<dbReference type="EMBL" id="CABFPH010000048">
    <property type="protein sequence ID" value="VUD72709.1"/>
    <property type="molecule type" value="Genomic_DNA"/>
</dbReference>
<sequence length="82" mass="9070">MAEQCRGGTDCKDDPGIITIDEHTTVDCLVFDLSESWVRLTMMSSANVPDTFLLDAQCFGSGICEVEWRTDEAIGARLRRLG</sequence>
<evidence type="ECO:0000313" key="2">
    <source>
        <dbReference type="Proteomes" id="UP000410984"/>
    </source>
</evidence>
<protein>
    <recommendedName>
        <fullName evidence="3">PilZ domain-containing protein</fullName>
    </recommendedName>
</protein>
<proteinExistence type="predicted"/>
<dbReference type="Proteomes" id="UP000410984">
    <property type="component" value="Unassembled WGS sequence"/>
</dbReference>
<gene>
    <name evidence="1" type="ORF">MET9862_03309</name>
</gene>
<dbReference type="RefSeq" id="WP_142584002.1">
    <property type="nucleotide sequence ID" value="NZ_CABFPH010000048.1"/>
</dbReference>
<accession>A0A509EGY3</accession>